<dbReference type="RefSeq" id="WP_282333524.1">
    <property type="nucleotide sequence ID" value="NZ_JASBRG010000003.1"/>
</dbReference>
<protein>
    <submittedName>
        <fullName evidence="6">Triple tyrosine motif-containing protein</fullName>
    </submittedName>
</protein>
<keyword evidence="3" id="KW-0472">Membrane</keyword>
<dbReference type="InterPro" id="IPR016032">
    <property type="entry name" value="Sig_transdc_resp-reg_C-effctor"/>
</dbReference>
<dbReference type="InterPro" id="IPR015943">
    <property type="entry name" value="WD40/YVTN_repeat-like_dom_sf"/>
</dbReference>
<feature type="domain" description="HTH luxR-type" evidence="5">
    <location>
        <begin position="905"/>
        <end position="970"/>
    </location>
</feature>
<dbReference type="Gene3D" id="2.130.10.10">
    <property type="entry name" value="YVTN repeat-like/Quinoprotein amine dehydrogenase"/>
    <property type="match status" value="1"/>
</dbReference>
<evidence type="ECO:0000256" key="1">
    <source>
        <dbReference type="ARBA" id="ARBA00022553"/>
    </source>
</evidence>
<proteinExistence type="predicted"/>
<evidence type="ECO:0000313" key="6">
    <source>
        <dbReference type="EMBL" id="MDI3319411.1"/>
    </source>
</evidence>
<name>A0ABT6RAA5_9BACT</name>
<dbReference type="PROSITE" id="PS50043">
    <property type="entry name" value="HTH_LUXR_2"/>
    <property type="match status" value="1"/>
</dbReference>
<keyword evidence="3" id="KW-1133">Transmembrane helix</keyword>
<feature type="transmembrane region" description="Helical" evidence="3">
    <location>
        <begin position="749"/>
        <end position="771"/>
    </location>
</feature>
<dbReference type="PANTHER" id="PTHR43547:SF2">
    <property type="entry name" value="HYBRID SIGNAL TRANSDUCTION HISTIDINE KINASE C"/>
    <property type="match status" value="1"/>
</dbReference>
<keyword evidence="1" id="KW-0597">Phosphoprotein</keyword>
<keyword evidence="3" id="KW-0812">Transmembrane</keyword>
<feature type="coiled-coil region" evidence="2">
    <location>
        <begin position="776"/>
        <end position="833"/>
    </location>
</feature>
<dbReference type="SMART" id="SM00421">
    <property type="entry name" value="HTH_LUXR"/>
    <property type="match status" value="1"/>
</dbReference>
<comment type="caution">
    <text evidence="6">The sequence shown here is derived from an EMBL/GenBank/DDBJ whole genome shotgun (WGS) entry which is preliminary data.</text>
</comment>
<sequence>MRKILTTILLLLFATIINAQNQVGLPSISNFSRQVYEAGKQTRCIGQDRRGIMYFANDDGLLVYDGTYWNTYQLPNKSIVRSLMIDNDRIYVGGQQEFGYFYFDSNNALVYHSFKDIIPPKENEFTDVWNVIKWGDDIFFRSAKRIFWLHGNTIKAYESINWGFLGVTRNLLVAEQFETGLVYFSNGKWIPLPNGDDFKGHNTVVKAITDFTGDMSLITTLKNGLYTIRDKDIEKFKSPDVTAISQDNLYSACVLDGNLTAIATNLNGLYIIDSQGKVVQHLTKKHGLQKNNIMYVFADRNKNLWLGLDNGIDLIAHDNAIAHINPDNENKSPGYAAIVYKNNLYLGTASGVYRAPLQNADQLNQTAAQFNIIEKSQGQVWGMNIVNDHLLISHNEGAYIVNGNAASPLDETTGFWLFRPLGSQTPAPLMLAGTYNGINLYSYENGQFVNKKQHTHFESAKFVAIEGNNIWAAHPYKGLYRIYFDTAGVLQNKLYNDKNKILSENHNHVFNVQGKIVLTTGKGIFEFDPAINDFKRSDFFTKIFGNASVSYLKDDAHGNIWFIQDKKPGVIDCSDPHQPKIVFIPELNSVIMSNGEEFIYPYNNSNVLIGSEEGFYNVDYEKYKNNKRSVSVLLRKITASSKTDSVLFGGYLSLKDTTSSVETVKFSRSISYKYNSVQFEFSSPIFVQQADYSCRLKGFESEWSPWSKKAEKSYTNLPAGDYTFEVKAKDDLGNVSPVSTFSFTVLPPWYRTIVAYLVYLLLFAYIIYWFYKRQQKKYLLNQKIKLQKQQEKYEAEQERLQFEHQRVVEKNEREIIQLRNEKLEAEVAHKNTELASNTMTLLQKREVLNKIKEELVPLRELDSEKEAKTVRKIIKLINDQLETDDDWDRFANYFDKVNNDFLKTLKDKFPQLTATDLKLCAYLRINLSSKEIANLLNISIRGVETSRYRLRKKLDLPNETGLFDFLAMVGE</sequence>
<dbReference type="SUPFAM" id="SSF46894">
    <property type="entry name" value="C-terminal effector domain of the bipartite response regulators"/>
    <property type="match status" value="1"/>
</dbReference>
<dbReference type="Gene3D" id="2.60.40.10">
    <property type="entry name" value="Immunoglobulins"/>
    <property type="match status" value="1"/>
</dbReference>
<accession>A0ABT6RAA5</accession>
<keyword evidence="7" id="KW-1185">Reference proteome</keyword>
<dbReference type="InterPro" id="IPR013783">
    <property type="entry name" value="Ig-like_fold"/>
</dbReference>
<evidence type="ECO:0000313" key="7">
    <source>
        <dbReference type="Proteomes" id="UP001226434"/>
    </source>
</evidence>
<dbReference type="Gene3D" id="1.10.10.10">
    <property type="entry name" value="Winged helix-like DNA-binding domain superfamily/Winged helix DNA-binding domain"/>
    <property type="match status" value="1"/>
</dbReference>
<dbReference type="Pfam" id="PF07495">
    <property type="entry name" value="Y_Y_Y"/>
    <property type="match status" value="1"/>
</dbReference>
<dbReference type="Proteomes" id="UP001226434">
    <property type="component" value="Unassembled WGS sequence"/>
</dbReference>
<evidence type="ECO:0000256" key="3">
    <source>
        <dbReference type="SAM" id="Phobius"/>
    </source>
</evidence>
<organism evidence="6 7">
    <name type="scientific">Pinibacter soli</name>
    <dbReference type="NCBI Taxonomy" id="3044211"/>
    <lineage>
        <taxon>Bacteria</taxon>
        <taxon>Pseudomonadati</taxon>
        <taxon>Bacteroidota</taxon>
        <taxon>Chitinophagia</taxon>
        <taxon>Chitinophagales</taxon>
        <taxon>Chitinophagaceae</taxon>
        <taxon>Pinibacter</taxon>
    </lineage>
</organism>
<dbReference type="InterPro" id="IPR011123">
    <property type="entry name" value="Y_Y_Y"/>
</dbReference>
<keyword evidence="4" id="KW-0732">Signal</keyword>
<evidence type="ECO:0000256" key="2">
    <source>
        <dbReference type="SAM" id="Coils"/>
    </source>
</evidence>
<reference evidence="6 7" key="1">
    <citation type="submission" date="2023-05" db="EMBL/GenBank/DDBJ databases">
        <title>Genome sequence of Pinibacter sp. MAH-24.</title>
        <authorList>
            <person name="Huq M.A."/>
        </authorList>
    </citation>
    <scope>NUCLEOTIDE SEQUENCE [LARGE SCALE GENOMIC DNA]</scope>
    <source>
        <strain evidence="6 7">MAH-24</strain>
    </source>
</reference>
<feature type="chain" id="PRO_5046193719" evidence="4">
    <location>
        <begin position="20"/>
        <end position="971"/>
    </location>
</feature>
<dbReference type="PANTHER" id="PTHR43547">
    <property type="entry name" value="TWO-COMPONENT HISTIDINE KINASE"/>
    <property type="match status" value="1"/>
</dbReference>
<evidence type="ECO:0000256" key="4">
    <source>
        <dbReference type="SAM" id="SignalP"/>
    </source>
</evidence>
<gene>
    <name evidence="6" type="ORF">QJ048_06480</name>
</gene>
<dbReference type="EMBL" id="JASBRG010000003">
    <property type="protein sequence ID" value="MDI3319411.1"/>
    <property type="molecule type" value="Genomic_DNA"/>
</dbReference>
<feature type="signal peptide" evidence="4">
    <location>
        <begin position="1"/>
        <end position="19"/>
    </location>
</feature>
<dbReference type="InterPro" id="IPR036388">
    <property type="entry name" value="WH-like_DNA-bd_sf"/>
</dbReference>
<keyword evidence="2" id="KW-0175">Coiled coil</keyword>
<dbReference type="InterPro" id="IPR000792">
    <property type="entry name" value="Tscrpt_reg_LuxR_C"/>
</dbReference>
<evidence type="ECO:0000259" key="5">
    <source>
        <dbReference type="PROSITE" id="PS50043"/>
    </source>
</evidence>